<dbReference type="EMBL" id="JACOOL010000002">
    <property type="protein sequence ID" value="MBC5635949.1"/>
    <property type="molecule type" value="Genomic_DNA"/>
</dbReference>
<name>A0A923L3R9_9BACI</name>
<gene>
    <name evidence="3" type="primary">dprA</name>
    <name evidence="3" type="ORF">H8S33_03815</name>
</gene>
<dbReference type="GO" id="GO:0009294">
    <property type="term" value="P:DNA-mediated transformation"/>
    <property type="evidence" value="ECO:0007669"/>
    <property type="project" value="InterPro"/>
</dbReference>
<comment type="caution">
    <text evidence="3">The sequence shown here is derived from an EMBL/GenBank/DDBJ whole genome shotgun (WGS) entry which is preliminary data.</text>
</comment>
<sequence length="283" mass="32039">MSRRNLRRLLRMDPSLAYIFLISSTEISHYLSIRKNQAEILYQDIHNTQLIHDTLQDIKAYHIITLIDETYPPMLKTIKDAPIVLYCYGDDTLLYKTPSISVIGTRNPSLDAMNKTKYIISPLIKDNWVIVSGMAKGIDSYAHRLALHEGGKTIAVLGSGFEYIYPNENTFLFQQLVKDGLALSEYPPKVPPRKFHFPERNRIISGLSFATVVIEATERSGTMITVDQALDQGREVFAVPGSPHIPQSIGCLKLIQEGATMAVTYEDIMSDWRNKSFLRTNSE</sequence>
<dbReference type="SUPFAM" id="SSF102405">
    <property type="entry name" value="MCP/YpsA-like"/>
    <property type="match status" value="1"/>
</dbReference>
<keyword evidence="4" id="KW-1185">Reference proteome</keyword>
<organism evidence="3 4">
    <name type="scientific">Ornithinibacillus hominis</name>
    <dbReference type="NCBI Taxonomy" id="2763055"/>
    <lineage>
        <taxon>Bacteria</taxon>
        <taxon>Bacillati</taxon>
        <taxon>Bacillota</taxon>
        <taxon>Bacilli</taxon>
        <taxon>Bacillales</taxon>
        <taxon>Bacillaceae</taxon>
        <taxon>Ornithinibacillus</taxon>
    </lineage>
</organism>
<dbReference type="InterPro" id="IPR003488">
    <property type="entry name" value="DprA"/>
</dbReference>
<feature type="domain" description="Smf/DprA SLOG" evidence="2">
    <location>
        <begin position="63"/>
        <end position="271"/>
    </location>
</feature>
<dbReference type="PANTHER" id="PTHR43022:SF1">
    <property type="entry name" value="PROTEIN SMF"/>
    <property type="match status" value="1"/>
</dbReference>
<dbReference type="AlphaFoldDB" id="A0A923L3R9"/>
<reference evidence="3" key="1">
    <citation type="submission" date="2020-08" db="EMBL/GenBank/DDBJ databases">
        <title>Genome public.</title>
        <authorList>
            <person name="Liu C."/>
            <person name="Sun Q."/>
        </authorList>
    </citation>
    <scope>NUCLEOTIDE SEQUENCE</scope>
    <source>
        <strain evidence="3">BX22</strain>
    </source>
</reference>
<accession>A0A923L3R9</accession>
<dbReference type="Pfam" id="PF02481">
    <property type="entry name" value="DNA_processg_A"/>
    <property type="match status" value="1"/>
</dbReference>
<dbReference type="Proteomes" id="UP000637359">
    <property type="component" value="Unassembled WGS sequence"/>
</dbReference>
<dbReference type="PANTHER" id="PTHR43022">
    <property type="entry name" value="PROTEIN SMF"/>
    <property type="match status" value="1"/>
</dbReference>
<dbReference type="NCBIfam" id="TIGR00732">
    <property type="entry name" value="dprA"/>
    <property type="match status" value="1"/>
</dbReference>
<evidence type="ECO:0000313" key="4">
    <source>
        <dbReference type="Proteomes" id="UP000637359"/>
    </source>
</evidence>
<evidence type="ECO:0000259" key="2">
    <source>
        <dbReference type="Pfam" id="PF02481"/>
    </source>
</evidence>
<dbReference type="InterPro" id="IPR057666">
    <property type="entry name" value="DrpA_SLOG"/>
</dbReference>
<evidence type="ECO:0000256" key="1">
    <source>
        <dbReference type="ARBA" id="ARBA00006525"/>
    </source>
</evidence>
<protein>
    <submittedName>
        <fullName evidence="3">DNA-protecting protein DprA</fullName>
    </submittedName>
</protein>
<dbReference type="Gene3D" id="3.40.50.450">
    <property type="match status" value="1"/>
</dbReference>
<evidence type="ECO:0000313" key="3">
    <source>
        <dbReference type="EMBL" id="MBC5635949.1"/>
    </source>
</evidence>
<comment type="similarity">
    <text evidence="1">Belongs to the DprA/Smf family.</text>
</comment>
<proteinExistence type="inferred from homology"/>